<dbReference type="Pfam" id="PF13427">
    <property type="entry name" value="AadA_C"/>
    <property type="match status" value="1"/>
</dbReference>
<sequence>MDTGRMALVDPPAVPAAVRPYLAELVQRAHKTCGPRLRSAFAVGSIALADYRHGRSDIDVILVVDPSLSGSAIPELAEVLAHPALSCPAAGLELVVYDATFAAQPSAAAGYLLDLNTGPLLSNRAGFDPAQSPAFWYVIDRSIAHQSGCLLYGSPVRQVLAPPTPRDLFAALLASVREHATGQGHLSDNQVLNGCRSVAFCRTGRWLAKSAAAQLIMESEADFRVLIDAALRSFQRPRTAALALPAADVQTFLAWVRGQVEKAATER</sequence>
<dbReference type="AlphaFoldDB" id="A0A511M5Y2"/>
<keyword evidence="1" id="KW-0808">Transferase</keyword>
<evidence type="ECO:0000259" key="2">
    <source>
        <dbReference type="Pfam" id="PF13427"/>
    </source>
</evidence>
<dbReference type="InterPro" id="IPR025184">
    <property type="entry name" value="AadA_C"/>
</dbReference>
<evidence type="ECO:0000256" key="1">
    <source>
        <dbReference type="ARBA" id="ARBA00022679"/>
    </source>
</evidence>
<dbReference type="SUPFAM" id="SSF81301">
    <property type="entry name" value="Nucleotidyltransferase"/>
    <property type="match status" value="1"/>
</dbReference>
<organism evidence="3 4">
    <name type="scientific">Nocardia ninae NBRC 108245</name>
    <dbReference type="NCBI Taxonomy" id="1210091"/>
    <lineage>
        <taxon>Bacteria</taxon>
        <taxon>Bacillati</taxon>
        <taxon>Actinomycetota</taxon>
        <taxon>Actinomycetes</taxon>
        <taxon>Mycobacteriales</taxon>
        <taxon>Nocardiaceae</taxon>
        <taxon>Nocardia</taxon>
    </lineage>
</organism>
<reference evidence="3 4" key="1">
    <citation type="submission" date="2019-07" db="EMBL/GenBank/DDBJ databases">
        <title>Whole genome shotgun sequence of Nocardia ninae NBRC 108245.</title>
        <authorList>
            <person name="Hosoyama A."/>
            <person name="Uohara A."/>
            <person name="Ohji S."/>
            <person name="Ichikawa N."/>
        </authorList>
    </citation>
    <scope>NUCLEOTIDE SEQUENCE [LARGE SCALE GENOMIC DNA]</scope>
    <source>
        <strain evidence="3 4">NBRC 108245</strain>
    </source>
</reference>
<evidence type="ECO:0000313" key="3">
    <source>
        <dbReference type="EMBL" id="GEM36015.1"/>
    </source>
</evidence>
<keyword evidence="4" id="KW-1185">Reference proteome</keyword>
<feature type="domain" description="Adenylyltransferase AadA C-terminal" evidence="2">
    <location>
        <begin position="159"/>
        <end position="253"/>
    </location>
</feature>
<dbReference type="InterPro" id="IPR043519">
    <property type="entry name" value="NT_sf"/>
</dbReference>
<dbReference type="GO" id="GO:0016740">
    <property type="term" value="F:transferase activity"/>
    <property type="evidence" value="ECO:0007669"/>
    <property type="project" value="UniProtKB-KW"/>
</dbReference>
<proteinExistence type="predicted"/>
<protein>
    <recommendedName>
        <fullName evidence="2">Adenylyltransferase AadA C-terminal domain-containing protein</fullName>
    </recommendedName>
</protein>
<evidence type="ECO:0000313" key="4">
    <source>
        <dbReference type="Proteomes" id="UP000321424"/>
    </source>
</evidence>
<dbReference type="EMBL" id="BJXA01000002">
    <property type="protein sequence ID" value="GEM36015.1"/>
    <property type="molecule type" value="Genomic_DNA"/>
</dbReference>
<dbReference type="Proteomes" id="UP000321424">
    <property type="component" value="Unassembled WGS sequence"/>
</dbReference>
<accession>A0A511M5Y2</accession>
<comment type="caution">
    <text evidence="3">The sequence shown here is derived from an EMBL/GenBank/DDBJ whole genome shotgun (WGS) entry which is preliminary data.</text>
</comment>
<gene>
    <name evidence="3" type="ORF">NN4_05340</name>
</gene>
<name>A0A511M5Y2_9NOCA</name>